<evidence type="ECO:0000313" key="4">
    <source>
        <dbReference type="Proteomes" id="UP000539372"/>
    </source>
</evidence>
<evidence type="ECO:0000259" key="2">
    <source>
        <dbReference type="Pfam" id="PF01266"/>
    </source>
</evidence>
<comment type="caution">
    <text evidence="3">The sequence shown here is derived from an EMBL/GenBank/DDBJ whole genome shotgun (WGS) entry which is preliminary data.</text>
</comment>
<dbReference type="InterPro" id="IPR036188">
    <property type="entry name" value="FAD/NAD-bd_sf"/>
</dbReference>
<dbReference type="EMBL" id="JABBNT010000001">
    <property type="protein sequence ID" value="NMM43029.1"/>
    <property type="molecule type" value="Genomic_DNA"/>
</dbReference>
<dbReference type="GO" id="GO:0005737">
    <property type="term" value="C:cytoplasm"/>
    <property type="evidence" value="ECO:0007669"/>
    <property type="project" value="TreeGrafter"/>
</dbReference>
<dbReference type="GO" id="GO:0016491">
    <property type="term" value="F:oxidoreductase activity"/>
    <property type="evidence" value="ECO:0007669"/>
    <property type="project" value="UniProtKB-KW"/>
</dbReference>
<reference evidence="3 4" key="1">
    <citation type="submission" date="2020-04" db="EMBL/GenBank/DDBJ databases">
        <title>Rhodospirillaceae bacterium KN72 isolated from deep sea.</title>
        <authorList>
            <person name="Zhang D.-C."/>
        </authorList>
    </citation>
    <scope>NUCLEOTIDE SEQUENCE [LARGE SCALE GENOMIC DNA]</scope>
    <source>
        <strain evidence="3 4">KN72</strain>
    </source>
</reference>
<evidence type="ECO:0000256" key="1">
    <source>
        <dbReference type="ARBA" id="ARBA00023002"/>
    </source>
</evidence>
<accession>A0A7Y0HFA4</accession>
<dbReference type="Gene3D" id="3.30.9.10">
    <property type="entry name" value="D-Amino Acid Oxidase, subunit A, domain 2"/>
    <property type="match status" value="1"/>
</dbReference>
<dbReference type="AlphaFoldDB" id="A0A7Y0HFA4"/>
<proteinExistence type="predicted"/>
<dbReference type="Pfam" id="PF01266">
    <property type="entry name" value="DAO"/>
    <property type="match status" value="1"/>
</dbReference>
<dbReference type="Gene3D" id="3.50.50.60">
    <property type="entry name" value="FAD/NAD(P)-binding domain"/>
    <property type="match status" value="1"/>
</dbReference>
<feature type="domain" description="FAD dependent oxidoreductase" evidence="2">
    <location>
        <begin position="42"/>
        <end position="404"/>
    </location>
</feature>
<dbReference type="Proteomes" id="UP000539372">
    <property type="component" value="Unassembled WGS sequence"/>
</dbReference>
<name>A0A7Y0HFA4_9PROT</name>
<dbReference type="RefSeq" id="WP_169623339.1">
    <property type="nucleotide sequence ID" value="NZ_JABBNT010000001.1"/>
</dbReference>
<dbReference type="PANTHER" id="PTHR13847">
    <property type="entry name" value="SARCOSINE DEHYDROGENASE-RELATED"/>
    <property type="match status" value="1"/>
</dbReference>
<organism evidence="3 4">
    <name type="scientific">Pacificispira spongiicola</name>
    <dbReference type="NCBI Taxonomy" id="2729598"/>
    <lineage>
        <taxon>Bacteria</taxon>
        <taxon>Pseudomonadati</taxon>
        <taxon>Pseudomonadota</taxon>
        <taxon>Alphaproteobacteria</taxon>
        <taxon>Rhodospirillales</taxon>
        <taxon>Rhodospirillaceae</taxon>
        <taxon>Pacificispira</taxon>
    </lineage>
</organism>
<gene>
    <name evidence="3" type="ORF">HH303_00970</name>
</gene>
<dbReference type="PANTHER" id="PTHR13847:SF281">
    <property type="entry name" value="FAD DEPENDENT OXIDOREDUCTASE DOMAIN-CONTAINING PROTEIN"/>
    <property type="match status" value="1"/>
</dbReference>
<sequence>MLKRLYHATAFDPDRPVDSHWLASAPPMRNAALALDQAVTCDVAVIGGGFTGLSAAHRLAKQYGMDVRVFDMGEPAWGASGRNGGFCCLGSAKIGFDEMRRKYGLTEAQKFADAQRAAIDHVRSFLDDYGIDADTHSDGELLLAHRPNRVAELKEEAAQVEKIYGVKATFYDRDGLAEIGASGPEFHAGLQTPLGFGLHPLKYGRGLADVAIESGATLHGHSKVTDWRWEGGRHVLRANGYRVEARSVILATNGYSSENLPAWLGGRLLPAMSSVLVTRPLTPEERAAQGWTTDLMSADTRNLLHYFRLMPDGRFLFGGRGGSDASPDGIRKTRDWLRQSFEKMFPAWRDIPSERTWAGFVCLAYDLVPYIGPILSMPQSWAAMAYHGNGVAMGSWSGARVADLVAGDDGVAAALPRPMTDSPKRFPFPALRTAYLKAAYVGYSIKDEWL</sequence>
<dbReference type="SUPFAM" id="SSF51905">
    <property type="entry name" value="FAD/NAD(P)-binding domain"/>
    <property type="match status" value="1"/>
</dbReference>
<keyword evidence="4" id="KW-1185">Reference proteome</keyword>
<protein>
    <submittedName>
        <fullName evidence="3">FAD-binding oxidoreductase</fullName>
    </submittedName>
</protein>
<evidence type="ECO:0000313" key="3">
    <source>
        <dbReference type="EMBL" id="NMM43029.1"/>
    </source>
</evidence>
<keyword evidence="1" id="KW-0560">Oxidoreductase</keyword>
<dbReference type="InterPro" id="IPR006076">
    <property type="entry name" value="FAD-dep_OxRdtase"/>
</dbReference>